<proteinExistence type="predicted"/>
<evidence type="ECO:0000313" key="1">
    <source>
        <dbReference type="EMBL" id="MFC3859408.1"/>
    </source>
</evidence>
<evidence type="ECO:0008006" key="3">
    <source>
        <dbReference type="Google" id="ProtNLM"/>
    </source>
</evidence>
<keyword evidence="2" id="KW-1185">Reference proteome</keyword>
<protein>
    <recommendedName>
        <fullName evidence="3">SPP1 Gp6-like portal protein</fullName>
    </recommendedName>
</protein>
<comment type="caution">
    <text evidence="1">The sequence shown here is derived from an EMBL/GenBank/DDBJ whole genome shotgun (WGS) entry which is preliminary data.</text>
</comment>
<reference evidence="2" key="1">
    <citation type="journal article" date="2019" name="Int. J. Syst. Evol. Microbiol.">
        <title>The Global Catalogue of Microorganisms (GCM) 10K type strain sequencing project: providing services to taxonomists for standard genome sequencing and annotation.</title>
        <authorList>
            <consortium name="The Broad Institute Genomics Platform"/>
            <consortium name="The Broad Institute Genome Sequencing Center for Infectious Disease"/>
            <person name="Wu L."/>
            <person name="Ma J."/>
        </authorList>
    </citation>
    <scope>NUCLEOTIDE SEQUENCE [LARGE SCALE GENOMIC DNA]</scope>
    <source>
        <strain evidence="2">CCTCC AB 2013263</strain>
    </source>
</reference>
<name>A0ABV8A187_9DEIO</name>
<evidence type="ECO:0000313" key="2">
    <source>
        <dbReference type="Proteomes" id="UP001595748"/>
    </source>
</evidence>
<sequence length="542" mass="59219">MTTTLSFILGPDGHPVTSQQEHTAPGFALRGATIPANPSIAEAWRSGSLDPGLRGGWMYADPQGRPAARLGKYGLNRDAERYRARSAYFLNPLFQGAVRIAMSFLIGDQFSYGEVKDNAAATALEEFWQANNLGWLISERWLKEYFLDGENATVFPQGDADPGPDTPARIAFLDMDIGVRVESDTASGTVAADMVTALHLRSGLRERTWNQGEFVWTANDALWNDPRGFPLVSGAVDPAMAYIGLANLRWNIHEIQQRIVAVYTAMLNPAAADGGAAEWRAKGGAFRSVPPKGAVVPLIVKPGYTDKDGNRYDGVRETLEFPRPASGASDAKEDMGVFLRLVGLCMGGLPEHWLMEGGNVNRATAGEMSLPAVRLALQRQATLRFYLDRLMRTELKRRFGPDRKYRIPVRKIKDKGLTAVDTVKWVTADTMEFPWNLPSITVESLETTLKVVLALAAKGWGSDQTLAAKLGVDVPTEVELMAAAGRSFGQTNSAATPTTPTTAPPANSQEWMARMTHDIQMLEGTLRGLQAIAERLEQTEGR</sequence>
<accession>A0ABV8A187</accession>
<gene>
    <name evidence="1" type="ORF">ACFOPQ_01285</name>
</gene>
<dbReference type="RefSeq" id="WP_380075574.1">
    <property type="nucleotide sequence ID" value="NZ_JBHRZF010000011.1"/>
</dbReference>
<dbReference type="EMBL" id="JBHRZF010000011">
    <property type="protein sequence ID" value="MFC3859408.1"/>
    <property type="molecule type" value="Genomic_DNA"/>
</dbReference>
<organism evidence="1 2">
    <name type="scientific">Deinococcus antarcticus</name>
    <dbReference type="NCBI Taxonomy" id="1298767"/>
    <lineage>
        <taxon>Bacteria</taxon>
        <taxon>Thermotogati</taxon>
        <taxon>Deinococcota</taxon>
        <taxon>Deinococci</taxon>
        <taxon>Deinococcales</taxon>
        <taxon>Deinococcaceae</taxon>
        <taxon>Deinococcus</taxon>
    </lineage>
</organism>
<dbReference type="Proteomes" id="UP001595748">
    <property type="component" value="Unassembled WGS sequence"/>
</dbReference>